<proteinExistence type="predicted"/>
<protein>
    <submittedName>
        <fullName evidence="1">Uncharacterized protein</fullName>
    </submittedName>
</protein>
<gene>
    <name evidence="1" type="ORF">N783_01090</name>
</gene>
<evidence type="ECO:0000313" key="2">
    <source>
        <dbReference type="Proteomes" id="UP000030403"/>
    </source>
</evidence>
<dbReference type="AlphaFoldDB" id="A0A0A5GDQ6"/>
<dbReference type="eggNOG" id="ENOG502ZPZD">
    <property type="taxonomic scope" value="Bacteria"/>
</dbReference>
<evidence type="ECO:0000313" key="1">
    <source>
        <dbReference type="EMBL" id="KGX90114.1"/>
    </source>
</evidence>
<dbReference type="Proteomes" id="UP000030403">
    <property type="component" value="Unassembled WGS sequence"/>
</dbReference>
<reference evidence="1 2" key="1">
    <citation type="submission" date="2013-08" db="EMBL/GenBank/DDBJ databases">
        <authorList>
            <person name="Huang J."/>
            <person name="Wang G."/>
        </authorList>
    </citation>
    <scope>NUCLEOTIDE SEQUENCE [LARGE SCALE GENOMIC DNA]</scope>
    <source>
        <strain evidence="1 2">BH030004</strain>
    </source>
</reference>
<organism evidence="1 2">
    <name type="scientific">Pontibacillus marinus BH030004 = DSM 16465</name>
    <dbReference type="NCBI Taxonomy" id="1385511"/>
    <lineage>
        <taxon>Bacteria</taxon>
        <taxon>Bacillati</taxon>
        <taxon>Bacillota</taxon>
        <taxon>Bacilli</taxon>
        <taxon>Bacillales</taxon>
        <taxon>Bacillaceae</taxon>
        <taxon>Pontibacillus</taxon>
    </lineage>
</organism>
<sequence length="183" mass="20504">MILKRLPQFTMHLLLISLVFIFIGCSNESPEEAIHNGWSGEIEVNDIISKQETNHGTFVFFSAYDVDGNDKFERVGVALMDKNSDSDWELNDSTIDTVASDSFAAHHKILHIENEKGKVIEIPIAFGKVGDINISSVTAEVNNEIEKIEIIPINSGRYFYKVNAWGPIKALDKNGKVIDQYGF</sequence>
<dbReference type="STRING" id="1385511.GCA_000425225_02595"/>
<accession>A0A0A5GDQ6</accession>
<dbReference type="OrthoDB" id="2966615at2"/>
<comment type="caution">
    <text evidence="1">The sequence shown here is derived from an EMBL/GenBank/DDBJ whole genome shotgun (WGS) entry which is preliminary data.</text>
</comment>
<name>A0A0A5GDQ6_9BACI</name>
<dbReference type="RefSeq" id="WP_027446278.1">
    <property type="nucleotide sequence ID" value="NZ_AULJ01000032.1"/>
</dbReference>
<dbReference type="PROSITE" id="PS51257">
    <property type="entry name" value="PROKAR_LIPOPROTEIN"/>
    <property type="match status" value="1"/>
</dbReference>
<keyword evidence="2" id="KW-1185">Reference proteome</keyword>
<dbReference type="EMBL" id="AVPF01000009">
    <property type="protein sequence ID" value="KGX90114.1"/>
    <property type="molecule type" value="Genomic_DNA"/>
</dbReference>